<keyword evidence="1" id="KW-0694">RNA-binding</keyword>
<dbReference type="Gene3D" id="3.30.1370.10">
    <property type="entry name" value="K Homology domain, type 1"/>
    <property type="match status" value="1"/>
</dbReference>
<evidence type="ECO:0000313" key="5">
    <source>
        <dbReference type="Proteomes" id="UP001054945"/>
    </source>
</evidence>
<dbReference type="InterPro" id="IPR009210">
    <property type="entry name" value="ASCC1"/>
</dbReference>
<feature type="domain" description="K Homology" evidence="2">
    <location>
        <begin position="79"/>
        <end position="135"/>
    </location>
</feature>
<reference evidence="4 5" key="1">
    <citation type="submission" date="2021-06" db="EMBL/GenBank/DDBJ databases">
        <title>Caerostris extrusa draft genome.</title>
        <authorList>
            <person name="Kono N."/>
            <person name="Arakawa K."/>
        </authorList>
    </citation>
    <scope>NUCLEOTIDE SEQUENCE [LARGE SCALE GENOMIC DNA]</scope>
</reference>
<dbReference type="Pfam" id="PF10469">
    <property type="entry name" value="AKAP7_NLS"/>
    <property type="match status" value="1"/>
</dbReference>
<evidence type="ECO:0000256" key="1">
    <source>
        <dbReference type="PROSITE-ProRule" id="PRU00117"/>
    </source>
</evidence>
<dbReference type="Proteomes" id="UP001054945">
    <property type="component" value="Unassembled WGS sequence"/>
</dbReference>
<evidence type="ECO:0000259" key="2">
    <source>
        <dbReference type="Pfam" id="PF00013"/>
    </source>
</evidence>
<dbReference type="GO" id="GO:0005634">
    <property type="term" value="C:nucleus"/>
    <property type="evidence" value="ECO:0007669"/>
    <property type="project" value="TreeGrafter"/>
</dbReference>
<organism evidence="4 5">
    <name type="scientific">Caerostris extrusa</name>
    <name type="common">Bark spider</name>
    <name type="synonym">Caerostris bankana</name>
    <dbReference type="NCBI Taxonomy" id="172846"/>
    <lineage>
        <taxon>Eukaryota</taxon>
        <taxon>Metazoa</taxon>
        <taxon>Ecdysozoa</taxon>
        <taxon>Arthropoda</taxon>
        <taxon>Chelicerata</taxon>
        <taxon>Arachnida</taxon>
        <taxon>Araneae</taxon>
        <taxon>Araneomorphae</taxon>
        <taxon>Entelegynae</taxon>
        <taxon>Araneoidea</taxon>
        <taxon>Araneidae</taxon>
        <taxon>Caerostris</taxon>
    </lineage>
</organism>
<dbReference type="InterPro" id="IPR019510">
    <property type="entry name" value="AKAP7-like_phosphoesterase"/>
</dbReference>
<dbReference type="SUPFAM" id="SSF54791">
    <property type="entry name" value="Eukaryotic type KH-domain (KH-domain type I)"/>
    <property type="match status" value="1"/>
</dbReference>
<sequence>MHAFKFENYTHVNFNMDILKAKLVWVDGRCYRQLPLRETSHADHDNQIVQPVTSISHRDEDYENTDLPVKHRGDVFFYVFVIPKDFVKYVVGAKAAKKKQIEESTSTVLEIPKPTDLKNTDEADITIIGKSIGSVVRSYERVRRLVDDMRWRTMEFTHFISIPMNDQNIQEKFLHFKNDVLRTCKGSQGIDDNIFVSPAKLHLTIAMLTLLTNQEKEKATSILQNCKNYILNLLSGKPLNIEVKGVEYMNDEPEEVTVLYGKVKETKSNCLQLIANKLLEEFEQSPLGRRATYDDPSNVKLHVTLMKAKTGARGYRETFDASQILEKYADYSFGETTVSEIHISVRFNAGKNYYQSIHVLEL</sequence>
<dbReference type="PROSITE" id="PS50084">
    <property type="entry name" value="KH_TYPE_1"/>
    <property type="match status" value="1"/>
</dbReference>
<accession>A0AAV4NXI0</accession>
<comment type="caution">
    <text evidence="4">The sequence shown here is derived from an EMBL/GenBank/DDBJ whole genome shotgun (WGS) entry which is preliminary data.</text>
</comment>
<dbReference type="Pfam" id="PF00013">
    <property type="entry name" value="KH_1"/>
    <property type="match status" value="1"/>
</dbReference>
<dbReference type="InterPro" id="IPR009097">
    <property type="entry name" value="Cyclic_Pdiesterase"/>
</dbReference>
<dbReference type="InterPro" id="IPR036612">
    <property type="entry name" value="KH_dom_type_1_sf"/>
</dbReference>
<dbReference type="PANTHER" id="PTHR13360:SF1">
    <property type="entry name" value="ACTIVATING SIGNAL COINTEGRATOR 1 COMPLEX SUBUNIT 1"/>
    <property type="match status" value="1"/>
</dbReference>
<proteinExistence type="predicted"/>
<keyword evidence="5" id="KW-1185">Reference proteome</keyword>
<protein>
    <submittedName>
        <fullName evidence="4">Activating signal cointegrator 1 complex subunit 1</fullName>
    </submittedName>
</protein>
<dbReference type="AlphaFoldDB" id="A0AAV4NXI0"/>
<dbReference type="GO" id="GO:0006355">
    <property type="term" value="P:regulation of DNA-templated transcription"/>
    <property type="evidence" value="ECO:0007669"/>
    <property type="project" value="TreeGrafter"/>
</dbReference>
<evidence type="ECO:0000259" key="3">
    <source>
        <dbReference type="Pfam" id="PF10469"/>
    </source>
</evidence>
<dbReference type="EMBL" id="BPLR01003771">
    <property type="protein sequence ID" value="GIX88473.1"/>
    <property type="molecule type" value="Genomic_DNA"/>
</dbReference>
<dbReference type="GO" id="GO:0003723">
    <property type="term" value="F:RNA binding"/>
    <property type="evidence" value="ECO:0007669"/>
    <property type="project" value="UniProtKB-UniRule"/>
</dbReference>
<gene>
    <name evidence="4" type="primary">Ascc1</name>
    <name evidence="4" type="ORF">CEXT_684861</name>
</gene>
<dbReference type="PIRSF" id="PIRSF027019">
    <property type="entry name" value="Euk_LigT"/>
    <property type="match status" value="1"/>
</dbReference>
<dbReference type="Gene3D" id="3.90.1140.10">
    <property type="entry name" value="Cyclic phosphodiesterase"/>
    <property type="match status" value="1"/>
</dbReference>
<feature type="domain" description="A-kinase anchor protein 7-like phosphoesterase" evidence="3">
    <location>
        <begin position="156"/>
        <end position="361"/>
    </location>
</feature>
<dbReference type="PANTHER" id="PTHR13360">
    <property type="entry name" value="ACTIVATING SIGNAL COINTEGRATOR 1 COMPLEX SUBUNIT 1"/>
    <property type="match status" value="1"/>
</dbReference>
<evidence type="ECO:0000313" key="4">
    <source>
        <dbReference type="EMBL" id="GIX88473.1"/>
    </source>
</evidence>
<dbReference type="GO" id="GO:0006307">
    <property type="term" value="P:DNA alkylation repair"/>
    <property type="evidence" value="ECO:0007669"/>
    <property type="project" value="InterPro"/>
</dbReference>
<name>A0AAV4NXI0_CAEEX</name>
<dbReference type="SUPFAM" id="SSF55144">
    <property type="entry name" value="LigT-like"/>
    <property type="match status" value="1"/>
</dbReference>
<dbReference type="InterPro" id="IPR004088">
    <property type="entry name" value="KH_dom_type_1"/>
</dbReference>